<keyword evidence="5" id="KW-0443">Lipid metabolism</keyword>
<evidence type="ECO:0000256" key="5">
    <source>
        <dbReference type="ARBA" id="ARBA00023098"/>
    </source>
</evidence>
<comment type="similarity">
    <text evidence="6">Belongs to the short-chain dehydrogenases/reductases (SDR) family. ERG27 subfamily.</text>
</comment>
<keyword evidence="8" id="KW-1185">Reference proteome</keyword>
<reference evidence="7" key="1">
    <citation type="journal article" date="2020" name="Stud. Mycol.">
        <title>101 Dothideomycetes genomes: a test case for predicting lifestyles and emergence of pathogens.</title>
        <authorList>
            <person name="Haridas S."/>
            <person name="Albert R."/>
            <person name="Binder M."/>
            <person name="Bloem J."/>
            <person name="Labutti K."/>
            <person name="Salamov A."/>
            <person name="Andreopoulos B."/>
            <person name="Baker S."/>
            <person name="Barry K."/>
            <person name="Bills G."/>
            <person name="Bluhm B."/>
            <person name="Cannon C."/>
            <person name="Castanera R."/>
            <person name="Culley D."/>
            <person name="Daum C."/>
            <person name="Ezra D."/>
            <person name="Gonzalez J."/>
            <person name="Henrissat B."/>
            <person name="Kuo A."/>
            <person name="Liang C."/>
            <person name="Lipzen A."/>
            <person name="Lutzoni F."/>
            <person name="Magnuson J."/>
            <person name="Mondo S."/>
            <person name="Nolan M."/>
            <person name="Ohm R."/>
            <person name="Pangilinan J."/>
            <person name="Park H.-J."/>
            <person name="Ramirez L."/>
            <person name="Alfaro M."/>
            <person name="Sun H."/>
            <person name="Tritt A."/>
            <person name="Yoshinaga Y."/>
            <person name="Zwiers L.-H."/>
            <person name="Turgeon B."/>
            <person name="Goodwin S."/>
            <person name="Spatafora J."/>
            <person name="Crous P."/>
            <person name="Grigoriev I."/>
        </authorList>
    </citation>
    <scope>NUCLEOTIDE SEQUENCE</scope>
    <source>
        <strain evidence="7">ATCC 36951</strain>
    </source>
</reference>
<dbReference type="Gene3D" id="3.40.50.720">
    <property type="entry name" value="NAD(P)-binding Rossmann-like Domain"/>
    <property type="match status" value="1"/>
</dbReference>
<dbReference type="RefSeq" id="XP_033664224.1">
    <property type="nucleotide sequence ID" value="XM_033817912.1"/>
</dbReference>
<dbReference type="SUPFAM" id="SSF51735">
    <property type="entry name" value="NAD(P)-binding Rossmann-fold domains"/>
    <property type="match status" value="1"/>
</dbReference>
<gene>
    <name evidence="7" type="ORF">M409DRAFT_68601</name>
</gene>
<keyword evidence="2" id="KW-0521">NADP</keyword>
<sequence length="436" mass="48168">MDDTTSYKTDKVTFTVLVTGANSGLGFAISCRLIDEFLFTRPQSQTLHLLFSTRDARKSEDTQRRLRKHLQKTLQEANGRTMGISLLLEARVKLEGVLVDLLQLTSVKALAEQLLRRNQKIDAVVWNAGIAGWKGLNWPKAIWHILTDLIHASTYPTYPIPLEGLVTKAQTGSSDEPQLGQVFTANVFGHYLLTHWLSPLMGSETRIVWISSISALPETFSPEDLQGLKAQMAYEGSKRLTDLLVLTSELPSTQAYTSTFLPEQEGQRQRPKMYVTHPGVVGTSIAGLPRLLELLMFAAFYIARWLGSPWHLVSAYKGAVSAVFAVIAHASQLPELEEREGKGKWGSATGVYGDERVARTEVEGWAFCGRVGVVPTGSVTGPVGRYRGRRETTGEGREGFEEEGRRVWRELEALRGEWEGRLGGIGIGQEGSVVDG</sequence>
<dbReference type="InterPro" id="IPR051593">
    <property type="entry name" value="Ergosterol_Biosynth_ERG27"/>
</dbReference>
<dbReference type="PANTHER" id="PTHR43647">
    <property type="entry name" value="DEHYDROGENASE"/>
    <property type="match status" value="1"/>
</dbReference>
<keyword evidence="1" id="KW-0444">Lipid biosynthesis</keyword>
<evidence type="ECO:0008006" key="9">
    <source>
        <dbReference type="Google" id="ProtNLM"/>
    </source>
</evidence>
<dbReference type="EMBL" id="ML993609">
    <property type="protein sequence ID" value="KAF2163335.1"/>
    <property type="molecule type" value="Genomic_DNA"/>
</dbReference>
<dbReference type="InterPro" id="IPR036291">
    <property type="entry name" value="NAD(P)-bd_dom_sf"/>
</dbReference>
<dbReference type="GO" id="GO:0006696">
    <property type="term" value="P:ergosterol biosynthetic process"/>
    <property type="evidence" value="ECO:0007669"/>
    <property type="project" value="TreeGrafter"/>
</dbReference>
<accession>A0A6A6C8H4</accession>
<evidence type="ECO:0000256" key="1">
    <source>
        <dbReference type="ARBA" id="ARBA00022516"/>
    </source>
</evidence>
<evidence type="ECO:0000256" key="4">
    <source>
        <dbReference type="ARBA" id="ARBA00023002"/>
    </source>
</evidence>
<dbReference type="GO" id="GO:0005789">
    <property type="term" value="C:endoplasmic reticulum membrane"/>
    <property type="evidence" value="ECO:0007669"/>
    <property type="project" value="TreeGrafter"/>
</dbReference>
<evidence type="ECO:0000256" key="6">
    <source>
        <dbReference type="ARBA" id="ARBA00023593"/>
    </source>
</evidence>
<keyword evidence="3" id="KW-0752">Steroid biosynthesis</keyword>
<protein>
    <recommendedName>
        <fullName evidence="9">3-keto-steroid reductase</fullName>
    </recommendedName>
</protein>
<dbReference type="AlphaFoldDB" id="A0A6A6C8H4"/>
<dbReference type="GeneID" id="54571184"/>
<evidence type="ECO:0000256" key="2">
    <source>
        <dbReference type="ARBA" id="ARBA00022857"/>
    </source>
</evidence>
<dbReference type="GO" id="GO:0005741">
    <property type="term" value="C:mitochondrial outer membrane"/>
    <property type="evidence" value="ECO:0007669"/>
    <property type="project" value="TreeGrafter"/>
</dbReference>
<proteinExistence type="inferred from homology"/>
<dbReference type="GO" id="GO:0000253">
    <property type="term" value="F:3-beta-hydroxysteroid 3-dehydrogenase (NADP+) activity"/>
    <property type="evidence" value="ECO:0007669"/>
    <property type="project" value="TreeGrafter"/>
</dbReference>
<evidence type="ECO:0000256" key="3">
    <source>
        <dbReference type="ARBA" id="ARBA00022955"/>
    </source>
</evidence>
<dbReference type="OrthoDB" id="9989144at2759"/>
<evidence type="ECO:0000313" key="8">
    <source>
        <dbReference type="Proteomes" id="UP000799537"/>
    </source>
</evidence>
<keyword evidence="4" id="KW-0560">Oxidoreductase</keyword>
<dbReference type="Proteomes" id="UP000799537">
    <property type="component" value="Unassembled WGS sequence"/>
</dbReference>
<evidence type="ECO:0000313" key="7">
    <source>
        <dbReference type="EMBL" id="KAF2163335.1"/>
    </source>
</evidence>
<dbReference type="GO" id="GO:0005811">
    <property type="term" value="C:lipid droplet"/>
    <property type="evidence" value="ECO:0007669"/>
    <property type="project" value="TreeGrafter"/>
</dbReference>
<organism evidence="7 8">
    <name type="scientific">Zasmidium cellare ATCC 36951</name>
    <dbReference type="NCBI Taxonomy" id="1080233"/>
    <lineage>
        <taxon>Eukaryota</taxon>
        <taxon>Fungi</taxon>
        <taxon>Dikarya</taxon>
        <taxon>Ascomycota</taxon>
        <taxon>Pezizomycotina</taxon>
        <taxon>Dothideomycetes</taxon>
        <taxon>Dothideomycetidae</taxon>
        <taxon>Mycosphaerellales</taxon>
        <taxon>Mycosphaerellaceae</taxon>
        <taxon>Zasmidium</taxon>
    </lineage>
</organism>
<name>A0A6A6C8H4_ZASCE</name>
<dbReference type="PANTHER" id="PTHR43647:SF1">
    <property type="entry name" value="3-KETO-STEROID REDUCTASE ERG27"/>
    <property type="match status" value="1"/>
</dbReference>